<name>A0ABN6VK41_9HYPH</name>
<proteinExistence type="predicted"/>
<organism evidence="1 2">
    <name type="scientific">Methylocystis iwaonis</name>
    <dbReference type="NCBI Taxonomy" id="2885079"/>
    <lineage>
        <taxon>Bacteria</taxon>
        <taxon>Pseudomonadati</taxon>
        <taxon>Pseudomonadota</taxon>
        <taxon>Alphaproteobacteria</taxon>
        <taxon>Hyphomicrobiales</taxon>
        <taxon>Methylocystaceae</taxon>
        <taxon>Methylocystis</taxon>
    </lineage>
</organism>
<dbReference type="EMBL" id="AP027143">
    <property type="protein sequence ID" value="BDV36135.1"/>
    <property type="molecule type" value="Genomic_DNA"/>
</dbReference>
<dbReference type="RefSeq" id="WP_281932454.1">
    <property type="nucleotide sequence ID" value="NZ_AP027143.1"/>
</dbReference>
<dbReference type="Proteomes" id="UP001317629">
    <property type="component" value="Plasmid pSS37A-Re-1"/>
</dbReference>
<sequence length="72" mass="7561">MREKAMRGAMLRIRRSSRIVATLLVTILAVGGCASMDGVATSVLAARRVEHIVAGKGLPAVVFENGLGGRLE</sequence>
<keyword evidence="1" id="KW-0614">Plasmid</keyword>
<keyword evidence="2" id="KW-1185">Reference proteome</keyword>
<geneLocation type="plasmid" evidence="1 2">
    <name>pSS37A-Re-1</name>
</geneLocation>
<dbReference type="PROSITE" id="PS51257">
    <property type="entry name" value="PROKAR_LIPOPROTEIN"/>
    <property type="match status" value="1"/>
</dbReference>
<reference evidence="1 2" key="1">
    <citation type="journal article" date="2023" name="Int. J. Syst. Evol. Microbiol.">
        <title>Methylocystis iwaonis sp. nov., a type II methane-oxidizing bacterium from surface soil of a rice paddy field in Japan, and emended description of the genus Methylocystis (ex Whittenbury et al. 1970) Bowman et al. 1993.</title>
        <authorList>
            <person name="Kaise H."/>
            <person name="Sawadogo J.B."/>
            <person name="Alam M.S."/>
            <person name="Ueno C."/>
            <person name="Dianou D."/>
            <person name="Shinjo R."/>
            <person name="Asakawa S."/>
        </authorList>
    </citation>
    <scope>NUCLEOTIDE SEQUENCE [LARGE SCALE GENOMIC DNA]</scope>
    <source>
        <strain evidence="1 2">SS37A-Re</strain>
    </source>
</reference>
<evidence type="ECO:0000313" key="2">
    <source>
        <dbReference type="Proteomes" id="UP001317629"/>
    </source>
</evidence>
<evidence type="ECO:0000313" key="1">
    <source>
        <dbReference type="EMBL" id="BDV36135.1"/>
    </source>
</evidence>
<protein>
    <submittedName>
        <fullName evidence="1">Uncharacterized protein</fullName>
    </submittedName>
</protein>
<gene>
    <name evidence="1" type="ORF">SS37A_36650</name>
</gene>
<accession>A0ABN6VK41</accession>